<keyword evidence="1" id="KW-0812">Transmembrane</keyword>
<dbReference type="EMBL" id="JJML01000024">
    <property type="protein sequence ID" value="KGF72557.1"/>
    <property type="molecule type" value="Genomic_DNA"/>
</dbReference>
<organism evidence="2 3">
    <name type="scientific">Neosynechococcus sphagnicola sy1</name>
    <dbReference type="NCBI Taxonomy" id="1497020"/>
    <lineage>
        <taxon>Bacteria</taxon>
        <taxon>Bacillati</taxon>
        <taxon>Cyanobacteriota</taxon>
        <taxon>Cyanophyceae</taxon>
        <taxon>Neosynechococcales</taxon>
        <taxon>Neosynechococcaceae</taxon>
        <taxon>Neosynechococcus</taxon>
    </lineage>
</organism>
<protein>
    <submittedName>
        <fullName evidence="2">Uncharacterized protein</fullName>
    </submittedName>
</protein>
<evidence type="ECO:0000256" key="1">
    <source>
        <dbReference type="SAM" id="Phobius"/>
    </source>
</evidence>
<feature type="transmembrane region" description="Helical" evidence="1">
    <location>
        <begin position="20"/>
        <end position="39"/>
    </location>
</feature>
<gene>
    <name evidence="2" type="ORF">DO97_07730</name>
</gene>
<evidence type="ECO:0000313" key="2">
    <source>
        <dbReference type="EMBL" id="KGF72557.1"/>
    </source>
</evidence>
<dbReference type="AlphaFoldDB" id="A0A098TL35"/>
<keyword evidence="1" id="KW-1133">Transmembrane helix</keyword>
<sequence>MTPENPDVNQRSGTASIYRFLRGAALAAFVILIPISAGSSMDFNLVQVSFASLLAISCGLLSSLWGDKFIDRVTRVLNSFAL</sequence>
<reference evidence="2 3" key="1">
    <citation type="journal article" date="2014" name="Mol. Ecol.">
        <title>Evolution of Synechococcus.</title>
        <authorList>
            <person name="Dvorak P."/>
            <person name="Casamatta D."/>
            <person name="Hasler P."/>
            <person name="Poulickova A."/>
            <person name="Ondrej V."/>
            <person name="Sanges R."/>
        </authorList>
    </citation>
    <scope>NUCLEOTIDE SEQUENCE [LARGE SCALE GENOMIC DNA]</scope>
    <source>
        <strain evidence="2 3">CAUP A 1101</strain>
    </source>
</reference>
<proteinExistence type="predicted"/>
<dbReference type="Proteomes" id="UP000030170">
    <property type="component" value="Unassembled WGS sequence"/>
</dbReference>
<keyword evidence="1" id="KW-0472">Membrane</keyword>
<comment type="caution">
    <text evidence="2">The sequence shown here is derived from an EMBL/GenBank/DDBJ whole genome shotgun (WGS) entry which is preliminary data.</text>
</comment>
<name>A0A098TL35_9CYAN</name>
<feature type="transmembrane region" description="Helical" evidence="1">
    <location>
        <begin position="45"/>
        <end position="65"/>
    </location>
</feature>
<keyword evidence="3" id="KW-1185">Reference proteome</keyword>
<accession>A0A098TL35</accession>
<evidence type="ECO:0000313" key="3">
    <source>
        <dbReference type="Proteomes" id="UP000030170"/>
    </source>
</evidence>